<accession>A0A7S3IY17</accession>
<dbReference type="SUPFAM" id="SSF47391">
    <property type="entry name" value="Dimerization-anchoring domain of cAMP-dependent PK regulatory subunit"/>
    <property type="match status" value="1"/>
</dbReference>
<gene>
    <name evidence="2" type="ORF">SINC0208_LOCUS15316</name>
</gene>
<dbReference type="InterPro" id="IPR059162">
    <property type="entry name" value="RIIAD1"/>
</dbReference>
<dbReference type="AlphaFoldDB" id="A0A7S3IY17"/>
<dbReference type="CDD" id="cd22971">
    <property type="entry name" value="DD_RIIAD1"/>
    <property type="match status" value="1"/>
</dbReference>
<proteinExistence type="predicted"/>
<reference evidence="2" key="1">
    <citation type="submission" date="2021-01" db="EMBL/GenBank/DDBJ databases">
        <authorList>
            <person name="Corre E."/>
            <person name="Pelletier E."/>
            <person name="Niang G."/>
            <person name="Scheremetjew M."/>
            <person name="Finn R."/>
            <person name="Kale V."/>
            <person name="Holt S."/>
            <person name="Cochrane G."/>
            <person name="Meng A."/>
            <person name="Brown T."/>
            <person name="Cohen L."/>
        </authorList>
    </citation>
    <scope>NUCLEOTIDE SEQUENCE</scope>
    <source>
        <strain evidence="2">S3</strain>
    </source>
</reference>
<dbReference type="EMBL" id="HBIH01037998">
    <property type="protein sequence ID" value="CAE0334677.1"/>
    <property type="molecule type" value="Transcribed_RNA"/>
</dbReference>
<organism evidence="2">
    <name type="scientific">Strombidium inclinatum</name>
    <dbReference type="NCBI Taxonomy" id="197538"/>
    <lineage>
        <taxon>Eukaryota</taxon>
        <taxon>Sar</taxon>
        <taxon>Alveolata</taxon>
        <taxon>Ciliophora</taxon>
        <taxon>Intramacronucleata</taxon>
        <taxon>Spirotrichea</taxon>
        <taxon>Oligotrichia</taxon>
        <taxon>Strombidiidae</taxon>
        <taxon>Strombidium</taxon>
    </lineage>
</organism>
<evidence type="ECO:0008006" key="3">
    <source>
        <dbReference type="Google" id="ProtNLM"/>
    </source>
</evidence>
<evidence type="ECO:0000313" key="2">
    <source>
        <dbReference type="EMBL" id="CAE0334677.1"/>
    </source>
</evidence>
<name>A0A7S3IY17_9SPIT</name>
<protein>
    <recommendedName>
        <fullName evidence="3">RIIa domain-containing protein</fullName>
    </recommendedName>
</protein>
<feature type="region of interest" description="Disordered" evidence="1">
    <location>
        <begin position="1"/>
        <end position="31"/>
    </location>
</feature>
<sequence length="128" mass="14779">MDEQELEGSQQMEGEYSAMEGEGYGDESAADDDIFKNNHDLIGIQGILRAQKNEIEKKKLELRMENERYFRAHPEIKGLLQLFVSRILDDRPDSVLEYAGTFFDSASLRDVVLQYMKKEEEAENLKAQ</sequence>
<evidence type="ECO:0000256" key="1">
    <source>
        <dbReference type="SAM" id="MobiDB-lite"/>
    </source>
</evidence>